<evidence type="ECO:0000313" key="14">
    <source>
        <dbReference type="Proteomes" id="UP000286482"/>
    </source>
</evidence>
<keyword evidence="8 11" id="KW-0472">Membrane</keyword>
<feature type="domain" description="General secretion pathway GspH" evidence="12">
    <location>
        <begin position="42"/>
        <end position="143"/>
    </location>
</feature>
<dbReference type="RefSeq" id="WP_120354958.1">
    <property type="nucleotide sequence ID" value="NZ_RAQO01000005.1"/>
</dbReference>
<sequence length="153" mass="16508">MLPRGFTLIELLIAVAVLAITLALAIPSYSLFIQKDAASAGATNLSRTLNYARSEAVSRDVSITINPVNANWHEGWVINEGVNVVRNIQSADSRLVYVGAPASVEYLPTGFVNITPGTELQWTITPNECVSEAIRRISLNALGRVKVETLSCP</sequence>
<dbReference type="OrthoDB" id="5732776at2"/>
<dbReference type="GO" id="GO:0015628">
    <property type="term" value="P:protein secretion by the type II secretion system"/>
    <property type="evidence" value="ECO:0007669"/>
    <property type="project" value="InterPro"/>
</dbReference>
<dbReference type="Pfam" id="PF12019">
    <property type="entry name" value="GspH"/>
    <property type="match status" value="1"/>
</dbReference>
<dbReference type="InterPro" id="IPR045584">
    <property type="entry name" value="Pilin-like"/>
</dbReference>
<organism evidence="13 14">
    <name type="scientific">Alginatibacterium sediminis</name>
    <dbReference type="NCBI Taxonomy" id="2164068"/>
    <lineage>
        <taxon>Bacteria</taxon>
        <taxon>Pseudomonadati</taxon>
        <taxon>Pseudomonadota</taxon>
        <taxon>Gammaproteobacteria</taxon>
        <taxon>Alteromonadales</taxon>
        <taxon>Alteromonadaceae</taxon>
        <taxon>Alginatibacterium</taxon>
    </lineage>
</organism>
<keyword evidence="7 11" id="KW-1133">Transmembrane helix</keyword>
<dbReference type="AlphaFoldDB" id="A0A420EDY3"/>
<dbReference type="GO" id="GO:0005886">
    <property type="term" value="C:plasma membrane"/>
    <property type="evidence" value="ECO:0007669"/>
    <property type="project" value="UniProtKB-SubCell"/>
</dbReference>
<dbReference type="NCBIfam" id="TIGR02532">
    <property type="entry name" value="IV_pilin_GFxxxE"/>
    <property type="match status" value="1"/>
</dbReference>
<evidence type="ECO:0000256" key="5">
    <source>
        <dbReference type="ARBA" id="ARBA00022519"/>
    </source>
</evidence>
<dbReference type="Gene3D" id="3.55.40.10">
    <property type="entry name" value="minor pseudopilin epsh domain"/>
    <property type="match status" value="1"/>
</dbReference>
<reference evidence="13 14" key="1">
    <citation type="submission" date="2018-09" db="EMBL/GenBank/DDBJ databases">
        <authorList>
            <person name="Wang Z."/>
        </authorList>
    </citation>
    <scope>NUCLEOTIDE SEQUENCE [LARGE SCALE GENOMIC DNA]</scope>
    <source>
        <strain evidence="13 14">ALS 81</strain>
    </source>
</reference>
<dbReference type="InterPro" id="IPR022346">
    <property type="entry name" value="T2SS_GspH"/>
</dbReference>
<comment type="similarity">
    <text evidence="9">Belongs to the GSP H family.</text>
</comment>
<feature type="transmembrane region" description="Helical" evidence="11">
    <location>
        <begin position="6"/>
        <end position="26"/>
    </location>
</feature>
<evidence type="ECO:0000256" key="3">
    <source>
        <dbReference type="ARBA" id="ARBA00022475"/>
    </source>
</evidence>
<keyword evidence="3" id="KW-1003">Cell membrane</keyword>
<evidence type="ECO:0000256" key="9">
    <source>
        <dbReference type="ARBA" id="ARBA00025772"/>
    </source>
</evidence>
<protein>
    <recommendedName>
        <fullName evidence="2">Type II secretion system protein H</fullName>
    </recommendedName>
    <alternativeName>
        <fullName evidence="10">General secretion pathway protein H</fullName>
    </alternativeName>
</protein>
<evidence type="ECO:0000256" key="8">
    <source>
        <dbReference type="ARBA" id="ARBA00023136"/>
    </source>
</evidence>
<dbReference type="Proteomes" id="UP000286482">
    <property type="component" value="Unassembled WGS sequence"/>
</dbReference>
<accession>A0A420EDY3</accession>
<evidence type="ECO:0000259" key="12">
    <source>
        <dbReference type="Pfam" id="PF12019"/>
    </source>
</evidence>
<dbReference type="PROSITE" id="PS00409">
    <property type="entry name" value="PROKAR_NTER_METHYL"/>
    <property type="match status" value="1"/>
</dbReference>
<comment type="caution">
    <text evidence="13">The sequence shown here is derived from an EMBL/GenBank/DDBJ whole genome shotgun (WGS) entry which is preliminary data.</text>
</comment>
<evidence type="ECO:0000313" key="13">
    <source>
        <dbReference type="EMBL" id="RKF18878.1"/>
    </source>
</evidence>
<name>A0A420EDY3_9ALTE</name>
<keyword evidence="6 11" id="KW-0812">Transmembrane</keyword>
<keyword evidence="4" id="KW-0488">Methylation</keyword>
<evidence type="ECO:0000256" key="2">
    <source>
        <dbReference type="ARBA" id="ARBA00021549"/>
    </source>
</evidence>
<dbReference type="Pfam" id="PF07963">
    <property type="entry name" value="N_methyl"/>
    <property type="match status" value="1"/>
</dbReference>
<evidence type="ECO:0000256" key="6">
    <source>
        <dbReference type="ARBA" id="ARBA00022692"/>
    </source>
</evidence>
<evidence type="ECO:0000256" key="4">
    <source>
        <dbReference type="ARBA" id="ARBA00022481"/>
    </source>
</evidence>
<gene>
    <name evidence="13" type="ORF">DBZ36_08375</name>
</gene>
<evidence type="ECO:0000256" key="7">
    <source>
        <dbReference type="ARBA" id="ARBA00022989"/>
    </source>
</evidence>
<comment type="subcellular location">
    <subcellularLocation>
        <location evidence="1">Cell inner membrane</location>
        <topology evidence="1">Single-pass membrane protein</topology>
    </subcellularLocation>
</comment>
<evidence type="ECO:0000256" key="11">
    <source>
        <dbReference type="SAM" id="Phobius"/>
    </source>
</evidence>
<dbReference type="InterPro" id="IPR012902">
    <property type="entry name" value="N_methyl_site"/>
</dbReference>
<keyword evidence="14" id="KW-1185">Reference proteome</keyword>
<keyword evidence="5" id="KW-0997">Cell inner membrane</keyword>
<dbReference type="SUPFAM" id="SSF54523">
    <property type="entry name" value="Pili subunits"/>
    <property type="match status" value="1"/>
</dbReference>
<dbReference type="GO" id="GO:0015627">
    <property type="term" value="C:type II protein secretion system complex"/>
    <property type="evidence" value="ECO:0007669"/>
    <property type="project" value="InterPro"/>
</dbReference>
<evidence type="ECO:0000256" key="10">
    <source>
        <dbReference type="ARBA" id="ARBA00030775"/>
    </source>
</evidence>
<evidence type="ECO:0000256" key="1">
    <source>
        <dbReference type="ARBA" id="ARBA00004377"/>
    </source>
</evidence>
<proteinExistence type="inferred from homology"/>
<dbReference type="EMBL" id="RAQO01000005">
    <property type="protein sequence ID" value="RKF18878.1"/>
    <property type="molecule type" value="Genomic_DNA"/>
</dbReference>